<proteinExistence type="predicted"/>
<name>A0AAV7P8C6_PLEWA</name>
<accession>A0AAV7P8C6</accession>
<evidence type="ECO:0000256" key="1">
    <source>
        <dbReference type="SAM" id="MobiDB-lite"/>
    </source>
</evidence>
<protein>
    <submittedName>
        <fullName evidence="2">Uncharacterized protein</fullName>
    </submittedName>
</protein>
<dbReference type="EMBL" id="JANPWB010000011">
    <property type="protein sequence ID" value="KAJ1122838.1"/>
    <property type="molecule type" value="Genomic_DNA"/>
</dbReference>
<reference evidence="2" key="1">
    <citation type="journal article" date="2022" name="bioRxiv">
        <title>Sequencing and chromosome-scale assembly of the giantPleurodeles waltlgenome.</title>
        <authorList>
            <person name="Brown T."/>
            <person name="Elewa A."/>
            <person name="Iarovenko S."/>
            <person name="Subramanian E."/>
            <person name="Araus A.J."/>
            <person name="Petzold A."/>
            <person name="Susuki M."/>
            <person name="Suzuki K.-i.T."/>
            <person name="Hayashi T."/>
            <person name="Toyoda A."/>
            <person name="Oliveira C."/>
            <person name="Osipova E."/>
            <person name="Leigh N.D."/>
            <person name="Simon A."/>
            <person name="Yun M.H."/>
        </authorList>
    </citation>
    <scope>NUCLEOTIDE SEQUENCE</scope>
    <source>
        <strain evidence="2">20211129_DDA</strain>
        <tissue evidence="2">Liver</tissue>
    </source>
</reference>
<keyword evidence="3" id="KW-1185">Reference proteome</keyword>
<comment type="caution">
    <text evidence="2">The sequence shown here is derived from an EMBL/GenBank/DDBJ whole genome shotgun (WGS) entry which is preliminary data.</text>
</comment>
<evidence type="ECO:0000313" key="2">
    <source>
        <dbReference type="EMBL" id="KAJ1122838.1"/>
    </source>
</evidence>
<evidence type="ECO:0000313" key="3">
    <source>
        <dbReference type="Proteomes" id="UP001066276"/>
    </source>
</evidence>
<feature type="region of interest" description="Disordered" evidence="1">
    <location>
        <begin position="1"/>
        <end position="29"/>
    </location>
</feature>
<gene>
    <name evidence="2" type="ORF">NDU88_001311</name>
</gene>
<organism evidence="2 3">
    <name type="scientific">Pleurodeles waltl</name>
    <name type="common">Iberian ribbed newt</name>
    <dbReference type="NCBI Taxonomy" id="8319"/>
    <lineage>
        <taxon>Eukaryota</taxon>
        <taxon>Metazoa</taxon>
        <taxon>Chordata</taxon>
        <taxon>Craniata</taxon>
        <taxon>Vertebrata</taxon>
        <taxon>Euteleostomi</taxon>
        <taxon>Amphibia</taxon>
        <taxon>Batrachia</taxon>
        <taxon>Caudata</taxon>
        <taxon>Salamandroidea</taxon>
        <taxon>Salamandridae</taxon>
        <taxon>Pleurodelinae</taxon>
        <taxon>Pleurodeles</taxon>
    </lineage>
</organism>
<dbReference type="AlphaFoldDB" id="A0AAV7P8C6"/>
<feature type="non-terminal residue" evidence="2">
    <location>
        <position position="67"/>
    </location>
</feature>
<dbReference type="Proteomes" id="UP001066276">
    <property type="component" value="Chromosome 7"/>
</dbReference>
<sequence length="67" mass="7080">MEAPPSNSLRPDAVLIGPPGDSPPTQGLRGRCYATTDAVVQTVMLKKALARSIKSAVYPRLPPSYGD</sequence>